<proteinExistence type="predicted"/>
<evidence type="ECO:0000313" key="2">
    <source>
        <dbReference type="EMBL" id="OAK67358.1"/>
    </source>
</evidence>
<dbReference type="Proteomes" id="UP000077881">
    <property type="component" value="Unassembled WGS sequence"/>
</dbReference>
<name>A0A177ZKE1_9BACI</name>
<dbReference type="RefSeq" id="WP_057981791.1">
    <property type="nucleotide sequence ID" value="NZ_JAGGKH010000004.1"/>
</dbReference>
<dbReference type="CDD" id="cd02440">
    <property type="entry name" value="AdoMet_MTases"/>
    <property type="match status" value="1"/>
</dbReference>
<dbReference type="InterPro" id="IPR029063">
    <property type="entry name" value="SAM-dependent_MTases_sf"/>
</dbReference>
<dbReference type="PANTHER" id="PTHR43591">
    <property type="entry name" value="METHYLTRANSFERASE"/>
    <property type="match status" value="1"/>
</dbReference>
<dbReference type="Gene3D" id="3.40.50.150">
    <property type="entry name" value="Vaccinia Virus protein VP39"/>
    <property type="match status" value="1"/>
</dbReference>
<reference evidence="2 3" key="1">
    <citation type="submission" date="2015-05" db="EMBL/GenBank/DDBJ databases">
        <title>Comparison of genome.</title>
        <authorList>
            <person name="Zheng Z."/>
            <person name="Sun M."/>
        </authorList>
    </citation>
    <scope>NUCLEOTIDE SEQUENCE [LARGE SCALE GENOMIC DNA]</scope>
    <source>
        <strain evidence="2 3">G25-74</strain>
    </source>
</reference>
<evidence type="ECO:0000259" key="1">
    <source>
        <dbReference type="Pfam" id="PF13847"/>
    </source>
</evidence>
<dbReference type="AlphaFoldDB" id="A0A177ZKE1"/>
<dbReference type="PANTHER" id="PTHR43591:SF24">
    <property type="entry name" value="2-METHOXY-6-POLYPRENYL-1,4-BENZOQUINOL METHYLASE, MITOCHONDRIAL"/>
    <property type="match status" value="1"/>
</dbReference>
<keyword evidence="3" id="KW-1185">Reference proteome</keyword>
<dbReference type="GO" id="GO:0008168">
    <property type="term" value="F:methyltransferase activity"/>
    <property type="evidence" value="ECO:0007669"/>
    <property type="project" value="TreeGrafter"/>
</dbReference>
<organism evidence="2 3">
    <name type="scientific">Lederbergia galactosidilytica</name>
    <dbReference type="NCBI Taxonomy" id="217031"/>
    <lineage>
        <taxon>Bacteria</taxon>
        <taxon>Bacillati</taxon>
        <taxon>Bacillota</taxon>
        <taxon>Bacilli</taxon>
        <taxon>Bacillales</taxon>
        <taxon>Bacillaceae</taxon>
        <taxon>Lederbergia</taxon>
    </lineage>
</organism>
<dbReference type="OrthoDB" id="5106431at2"/>
<comment type="caution">
    <text evidence="2">The sequence shown here is derived from an EMBL/GenBank/DDBJ whole genome shotgun (WGS) entry which is preliminary data.</text>
</comment>
<sequence>MLKSLQSIQQLKYGEKSVLQQQNWLAFLYQTEQKNVNLEQVDSLAEIEDHPVLSYTERTLQILNKLSLPQDSKHILEEVLKWCEVAKCGSASMRKIWLDAGYPLAIHNLASAQIYATAQMEKLISERNFVEEELIYTLIQTHGLIGQYIRGEARYQQLQPLAQLISLQIIPDPIMRELLIALNQCIIEAVSPTLWKNVKEKVNEVILWLITGTDDHEVPFQVRLKQLRQHAILYGEDFEKEIQRIPDFEKAEERLALFFHKVDLWYVESALSDFTLEEFIKIFLLLIRTSPSLTLGHITFEPLMRDLHYDYKGKKAVNLYKKRIIEAYLNELSVEELLYHEIPANQHVSLKIDLYDHVQFIGVTFCFSNAGEKLIEFCQEAEKDPVYERAIILLYDFFGFRKDAFDRLQNEKSYLADMNHAQNFKKKIVDYVVGDTILDIGPGGGFLLDLLSTRYPDAKVIGIDIAANVIAELERKKQREQKGWEVLQGDALDLQQYVGEGQVDTIIFSSILHEMFSYIPYEGKKFHPAVIGQALQSAFLALRPNGRIIIRDGIMTEPKNLVRNIHFRNKADIAFFNRYVHDFKGREIKYKWLDEQTVSLPINDSMEFLYTFTWGEESYPHEVQEQFGYFTPSEYKDCIQQSLGSEANIMIFEHYLQEGYEEHLLDRISLTDESQQPVRLPDSTCFIIIEKGSL</sequence>
<gene>
    <name evidence="2" type="ORF">ABB05_19600</name>
</gene>
<protein>
    <recommendedName>
        <fullName evidence="1">Methyltransferase domain-containing protein</fullName>
    </recommendedName>
</protein>
<dbReference type="Pfam" id="PF13847">
    <property type="entry name" value="Methyltransf_31"/>
    <property type="match status" value="1"/>
</dbReference>
<feature type="domain" description="Methyltransferase" evidence="1">
    <location>
        <begin position="434"/>
        <end position="554"/>
    </location>
</feature>
<dbReference type="NCBIfam" id="NF005379">
    <property type="entry name" value="PRK06922.1"/>
    <property type="match status" value="1"/>
</dbReference>
<dbReference type="InterPro" id="IPR025714">
    <property type="entry name" value="Methyltranfer_dom"/>
</dbReference>
<dbReference type="SUPFAM" id="SSF53335">
    <property type="entry name" value="S-adenosyl-L-methionine-dependent methyltransferases"/>
    <property type="match status" value="1"/>
</dbReference>
<dbReference type="STRING" id="217031.ABB05_19600"/>
<evidence type="ECO:0000313" key="3">
    <source>
        <dbReference type="Proteomes" id="UP000077881"/>
    </source>
</evidence>
<dbReference type="PATRIC" id="fig|217031.6.peg.4255"/>
<accession>A0A177ZKE1</accession>
<dbReference type="EMBL" id="LDJR01000060">
    <property type="protein sequence ID" value="OAK67358.1"/>
    <property type="molecule type" value="Genomic_DNA"/>
</dbReference>